<evidence type="ECO:0000256" key="5">
    <source>
        <dbReference type="ARBA" id="ARBA00022679"/>
    </source>
</evidence>
<dbReference type="AlphaFoldDB" id="A0A4P9UPM5"/>
<dbReference type="CDD" id="cd02440">
    <property type="entry name" value="AdoMet_MTases"/>
    <property type="match status" value="1"/>
</dbReference>
<dbReference type="Gene3D" id="3.40.50.150">
    <property type="entry name" value="Vaccinia Virus protein VP39"/>
    <property type="match status" value="1"/>
</dbReference>
<name>A0A4P9UPM5_METBY</name>
<evidence type="ECO:0000313" key="10">
    <source>
        <dbReference type="Proteomes" id="UP000305881"/>
    </source>
</evidence>
<dbReference type="KEGG" id="mbur:EQU24_13930"/>
<dbReference type="GO" id="GO:0005737">
    <property type="term" value="C:cytoplasm"/>
    <property type="evidence" value="ECO:0007669"/>
    <property type="project" value="UniProtKB-SubCell"/>
</dbReference>
<keyword evidence="10" id="KW-1185">Reference proteome</keyword>
<keyword evidence="3 7" id="KW-0963">Cytoplasm</keyword>
<dbReference type="Pfam" id="PF01135">
    <property type="entry name" value="PCMT"/>
    <property type="match status" value="1"/>
</dbReference>
<dbReference type="PROSITE" id="PS01279">
    <property type="entry name" value="PCMT"/>
    <property type="match status" value="1"/>
</dbReference>
<dbReference type="SUPFAM" id="SSF53335">
    <property type="entry name" value="S-adenosyl-L-methionine-dependent methyltransferases"/>
    <property type="match status" value="1"/>
</dbReference>
<comment type="subcellular location">
    <subcellularLocation>
        <location evidence="1 7">Cytoplasm</location>
    </subcellularLocation>
</comment>
<comment type="catalytic activity">
    <reaction evidence="7">
        <text>[protein]-L-isoaspartate + S-adenosyl-L-methionine = [protein]-L-isoaspartate alpha-methyl ester + S-adenosyl-L-homocysteine</text>
        <dbReference type="Rhea" id="RHEA:12705"/>
        <dbReference type="Rhea" id="RHEA-COMP:12143"/>
        <dbReference type="Rhea" id="RHEA-COMP:12144"/>
        <dbReference type="ChEBI" id="CHEBI:57856"/>
        <dbReference type="ChEBI" id="CHEBI:59789"/>
        <dbReference type="ChEBI" id="CHEBI:90596"/>
        <dbReference type="ChEBI" id="CHEBI:90598"/>
        <dbReference type="EC" id="2.1.1.77"/>
    </reaction>
</comment>
<evidence type="ECO:0000256" key="1">
    <source>
        <dbReference type="ARBA" id="ARBA00004496"/>
    </source>
</evidence>
<gene>
    <name evidence="7" type="primary">pcm</name>
    <name evidence="9" type="ORF">EQU24_13930</name>
</gene>
<keyword evidence="6 7" id="KW-0949">S-adenosyl-L-methionine</keyword>
<proteinExistence type="inferred from homology"/>
<keyword evidence="5 7" id="KW-0808">Transferase</keyword>
<dbReference type="GO" id="GO:0004719">
    <property type="term" value="F:protein-L-isoaspartate (D-aspartate) O-methyltransferase activity"/>
    <property type="evidence" value="ECO:0007669"/>
    <property type="project" value="UniProtKB-UniRule"/>
</dbReference>
<evidence type="ECO:0000256" key="6">
    <source>
        <dbReference type="ARBA" id="ARBA00022691"/>
    </source>
</evidence>
<evidence type="ECO:0000256" key="2">
    <source>
        <dbReference type="ARBA" id="ARBA00005369"/>
    </source>
</evidence>
<feature type="chain" id="PRO_5020265632" description="Protein-L-isoaspartate O-methyltransferase" evidence="8">
    <location>
        <begin position="24"/>
        <end position="245"/>
    </location>
</feature>
<dbReference type="PANTHER" id="PTHR11579">
    <property type="entry name" value="PROTEIN-L-ISOASPARTATE O-METHYLTRANSFERASE"/>
    <property type="match status" value="1"/>
</dbReference>
<accession>A0A4P9UPM5</accession>
<evidence type="ECO:0000313" key="9">
    <source>
        <dbReference type="EMBL" id="QCW83217.1"/>
    </source>
</evidence>
<dbReference type="InterPro" id="IPR000682">
    <property type="entry name" value="PCMT"/>
</dbReference>
<dbReference type="EMBL" id="CP035467">
    <property type="protein sequence ID" value="QCW83217.1"/>
    <property type="molecule type" value="Genomic_DNA"/>
</dbReference>
<dbReference type="Proteomes" id="UP000305881">
    <property type="component" value="Chromosome"/>
</dbReference>
<dbReference type="OrthoDB" id="9810066at2"/>
<keyword evidence="8" id="KW-0732">Signal</keyword>
<dbReference type="STRING" id="675511.GCA_000341735_00264"/>
<sequence length="245" mass="27306">MNKQFRLLIFAIMLFGVANYAMAGETAYERQRNRLIDMIQADVRSTSYFLGKDALDEKVLQALRKVPRHEFVPEAQRPNAYLNRPLPIGHGQTISQPYIVAIMTDLLELDENSRVLEIGTGSAYQAAVLAEVAGSVYTIEIIEALADQAARDLKRLGYDKVQSRAGDGYYGWEEAAPFDAIMVTAAASHIPPPLIKQLKPGGRMIIPVGGRFTVQHLVLVNKDQENRITSRQLLPVRFVPLTGDR</sequence>
<reference evidence="10" key="1">
    <citation type="journal article" date="2019" name="J. Bacteriol.">
        <title>A Mutagenic Screen Identifies a TonB-Dependent Receptor Required for the Lanthanide Metal Switch in the Type I Methanotroph 'Methylotuvimicrobium buryatense' 5GB1C.</title>
        <authorList>
            <person name="Groom J.D."/>
            <person name="Ford S.M."/>
            <person name="Pesesky M.W."/>
            <person name="Lidstrom M.E."/>
        </authorList>
    </citation>
    <scope>NUCLEOTIDE SEQUENCE [LARGE SCALE GENOMIC DNA]</scope>
    <source>
        <strain evidence="10">5GB1C</strain>
    </source>
</reference>
<dbReference type="InterPro" id="IPR029063">
    <property type="entry name" value="SAM-dependent_MTases_sf"/>
</dbReference>
<evidence type="ECO:0000256" key="8">
    <source>
        <dbReference type="SAM" id="SignalP"/>
    </source>
</evidence>
<keyword evidence="4 7" id="KW-0489">Methyltransferase</keyword>
<dbReference type="PANTHER" id="PTHR11579:SF0">
    <property type="entry name" value="PROTEIN-L-ISOASPARTATE(D-ASPARTATE) O-METHYLTRANSFERASE"/>
    <property type="match status" value="1"/>
</dbReference>
<organism evidence="9 10">
    <name type="scientific">Methylotuvimicrobium buryatense</name>
    <name type="common">Methylomicrobium buryatense</name>
    <dbReference type="NCBI Taxonomy" id="95641"/>
    <lineage>
        <taxon>Bacteria</taxon>
        <taxon>Pseudomonadati</taxon>
        <taxon>Pseudomonadota</taxon>
        <taxon>Gammaproteobacteria</taxon>
        <taxon>Methylococcales</taxon>
        <taxon>Methylococcaceae</taxon>
        <taxon>Methylotuvimicrobium</taxon>
    </lineage>
</organism>
<dbReference type="NCBIfam" id="TIGR00080">
    <property type="entry name" value="pimt"/>
    <property type="match status" value="1"/>
</dbReference>
<feature type="signal peptide" evidence="8">
    <location>
        <begin position="1"/>
        <end position="23"/>
    </location>
</feature>
<comment type="similarity">
    <text evidence="2 7">Belongs to the methyltransferase superfamily. L-isoaspartyl/D-aspartyl protein methyltransferase family.</text>
</comment>
<protein>
    <recommendedName>
        <fullName evidence="7">Protein-L-isoaspartate O-methyltransferase</fullName>
        <ecNumber evidence="7">2.1.1.77</ecNumber>
    </recommendedName>
    <alternativeName>
        <fullName evidence="7">L-isoaspartyl protein carboxyl methyltransferase</fullName>
    </alternativeName>
    <alternativeName>
        <fullName evidence="7">Protein L-isoaspartyl methyltransferase</fullName>
    </alternativeName>
    <alternativeName>
        <fullName evidence="7">Protein-beta-aspartate methyltransferase</fullName>
        <shortName evidence="7">PIMT</shortName>
    </alternativeName>
</protein>
<feature type="active site" evidence="7">
    <location>
        <position position="95"/>
    </location>
</feature>
<dbReference type="GO" id="GO:0032259">
    <property type="term" value="P:methylation"/>
    <property type="evidence" value="ECO:0007669"/>
    <property type="project" value="UniProtKB-KW"/>
</dbReference>
<dbReference type="HAMAP" id="MF_00090">
    <property type="entry name" value="PIMT"/>
    <property type="match status" value="1"/>
</dbReference>
<dbReference type="RefSeq" id="WP_017838918.1">
    <property type="nucleotide sequence ID" value="NZ_CP035467.1"/>
</dbReference>
<dbReference type="FunFam" id="3.40.50.150:FF:000010">
    <property type="entry name" value="Protein-L-isoaspartate O-methyltransferase"/>
    <property type="match status" value="1"/>
</dbReference>
<evidence type="ECO:0000256" key="4">
    <source>
        <dbReference type="ARBA" id="ARBA00022603"/>
    </source>
</evidence>
<dbReference type="NCBIfam" id="NF001453">
    <property type="entry name" value="PRK00312.1"/>
    <property type="match status" value="1"/>
</dbReference>
<dbReference type="EC" id="2.1.1.77" evidence="7"/>
<evidence type="ECO:0000256" key="7">
    <source>
        <dbReference type="HAMAP-Rule" id="MF_00090"/>
    </source>
</evidence>
<evidence type="ECO:0000256" key="3">
    <source>
        <dbReference type="ARBA" id="ARBA00022490"/>
    </source>
</evidence>
<comment type="function">
    <text evidence="7">Catalyzes the methyl esterification of L-isoaspartyl residues in peptides and proteins that result from spontaneous decomposition of normal L-aspartyl and L-asparaginyl residues. It plays a role in the repair and/or degradation of damaged proteins.</text>
</comment>
<dbReference type="GO" id="GO:0030091">
    <property type="term" value="P:protein repair"/>
    <property type="evidence" value="ECO:0007669"/>
    <property type="project" value="UniProtKB-UniRule"/>
</dbReference>